<dbReference type="Gene3D" id="3.40.50.300">
    <property type="entry name" value="P-loop containing nucleotide triphosphate hydrolases"/>
    <property type="match status" value="1"/>
</dbReference>
<reference evidence="5" key="1">
    <citation type="submission" date="2018-06" db="EMBL/GenBank/DDBJ databases">
        <authorList>
            <person name="Zhirakovskaya E."/>
        </authorList>
    </citation>
    <scope>NUCLEOTIDE SEQUENCE</scope>
</reference>
<proteinExistence type="predicted"/>
<dbReference type="InterPro" id="IPR003439">
    <property type="entry name" value="ABC_transporter-like_ATP-bd"/>
</dbReference>
<dbReference type="SUPFAM" id="SSF52540">
    <property type="entry name" value="P-loop containing nucleoside triphosphate hydrolases"/>
    <property type="match status" value="1"/>
</dbReference>
<evidence type="ECO:0000256" key="1">
    <source>
        <dbReference type="ARBA" id="ARBA00022448"/>
    </source>
</evidence>
<keyword evidence="1" id="KW-0813">Transport</keyword>
<dbReference type="InterPro" id="IPR003593">
    <property type="entry name" value="AAA+_ATPase"/>
</dbReference>
<name>A0A3B0SSS0_9ZZZZ</name>
<dbReference type="GO" id="GO:0005524">
    <property type="term" value="F:ATP binding"/>
    <property type="evidence" value="ECO:0007669"/>
    <property type="project" value="UniProtKB-KW"/>
</dbReference>
<dbReference type="GO" id="GO:0016887">
    <property type="term" value="F:ATP hydrolysis activity"/>
    <property type="evidence" value="ECO:0007669"/>
    <property type="project" value="InterPro"/>
</dbReference>
<gene>
    <name evidence="5" type="ORF">MNBD_ACTINO02-3090</name>
</gene>
<dbReference type="CDD" id="cd03219">
    <property type="entry name" value="ABC_Mj1267_LivG_branched"/>
    <property type="match status" value="1"/>
</dbReference>
<dbReference type="AlphaFoldDB" id="A0A3B0SSS0"/>
<feature type="domain" description="ABC transporter" evidence="4">
    <location>
        <begin position="4"/>
        <end position="241"/>
    </location>
</feature>
<dbReference type="SMART" id="SM00382">
    <property type="entry name" value="AAA"/>
    <property type="match status" value="1"/>
</dbReference>
<keyword evidence="2" id="KW-0547">Nucleotide-binding</keyword>
<evidence type="ECO:0000313" key="5">
    <source>
        <dbReference type="EMBL" id="VAW05332.1"/>
    </source>
</evidence>
<dbReference type="PROSITE" id="PS50893">
    <property type="entry name" value="ABC_TRANSPORTER_2"/>
    <property type="match status" value="1"/>
</dbReference>
<dbReference type="PANTHER" id="PTHR45772">
    <property type="entry name" value="CONSERVED COMPONENT OF ABC TRANSPORTER FOR NATURAL AMINO ACIDS-RELATED"/>
    <property type="match status" value="1"/>
</dbReference>
<dbReference type="EMBL" id="UOEK01000315">
    <property type="protein sequence ID" value="VAW05332.1"/>
    <property type="molecule type" value="Genomic_DNA"/>
</dbReference>
<dbReference type="InterPro" id="IPR032823">
    <property type="entry name" value="BCA_ABC_TP_C"/>
</dbReference>
<dbReference type="InterPro" id="IPR027417">
    <property type="entry name" value="P-loop_NTPase"/>
</dbReference>
<dbReference type="Pfam" id="PF12399">
    <property type="entry name" value="BCA_ABC_TP_C"/>
    <property type="match status" value="1"/>
</dbReference>
<evidence type="ECO:0000259" key="4">
    <source>
        <dbReference type="PROSITE" id="PS50893"/>
    </source>
</evidence>
<sequence length="247" mass="27028">MALLELDDLHKHFGGLPALDGVTFRVDDGEILAIVGPNGAGKSTLLKSISGLLQPTSGSITWEDTDITRLSTHRIRQMGVAMVLQTPRVFHSLTVHENVMVGAMFGNRTERKPEAEAFAEASTMLEFVGLIGKAGCAIDELNLHEQRYVDLARALAGRPRLLLLDEVMAGLNDTETHSSIDMIRTARDRFGVTVIWVEHVMKAVMSLAERIAVLDFGRLLADGEPEMVMRDAAVIEAYLGKEAHKDA</sequence>
<evidence type="ECO:0000256" key="2">
    <source>
        <dbReference type="ARBA" id="ARBA00022741"/>
    </source>
</evidence>
<evidence type="ECO:0000256" key="3">
    <source>
        <dbReference type="ARBA" id="ARBA00022840"/>
    </source>
</evidence>
<dbReference type="PANTHER" id="PTHR45772:SF9">
    <property type="entry name" value="CONSERVED COMPONENT OF ABC TRANSPORTER FOR NATURAL AMINO ACIDS"/>
    <property type="match status" value="1"/>
</dbReference>
<protein>
    <submittedName>
        <fullName evidence="5">Branched-chain amino acid transport ATP-binding protein LivG (TC 3.A.1.4.1)</fullName>
    </submittedName>
</protein>
<accession>A0A3B0SSS0</accession>
<dbReference type="Pfam" id="PF00005">
    <property type="entry name" value="ABC_tran"/>
    <property type="match status" value="1"/>
</dbReference>
<keyword evidence="3 5" id="KW-0067">ATP-binding</keyword>
<dbReference type="GO" id="GO:0005886">
    <property type="term" value="C:plasma membrane"/>
    <property type="evidence" value="ECO:0007669"/>
    <property type="project" value="TreeGrafter"/>
</dbReference>
<dbReference type="InterPro" id="IPR051120">
    <property type="entry name" value="ABC_AA/LPS_Transport"/>
</dbReference>
<organism evidence="5">
    <name type="scientific">hydrothermal vent metagenome</name>
    <dbReference type="NCBI Taxonomy" id="652676"/>
    <lineage>
        <taxon>unclassified sequences</taxon>
        <taxon>metagenomes</taxon>
        <taxon>ecological metagenomes</taxon>
    </lineage>
</organism>